<feature type="region of interest" description="Disordered" evidence="1">
    <location>
        <begin position="1961"/>
        <end position="1991"/>
    </location>
</feature>
<feature type="compositionally biased region" description="Basic and acidic residues" evidence="1">
    <location>
        <begin position="2224"/>
        <end position="2238"/>
    </location>
</feature>
<gene>
    <name evidence="2" type="ORF">TVAG_321550</name>
</gene>
<dbReference type="KEGG" id="tva:4747919"/>
<protein>
    <submittedName>
        <fullName evidence="2">Uncharacterized protein</fullName>
    </submittedName>
</protein>
<feature type="region of interest" description="Disordered" evidence="1">
    <location>
        <begin position="2210"/>
        <end position="2255"/>
    </location>
</feature>
<dbReference type="Proteomes" id="UP000001542">
    <property type="component" value="Unassembled WGS sequence"/>
</dbReference>
<feature type="region of interest" description="Disordered" evidence="1">
    <location>
        <begin position="2069"/>
        <end position="2090"/>
    </location>
</feature>
<feature type="region of interest" description="Disordered" evidence="1">
    <location>
        <begin position="1490"/>
        <end position="1511"/>
    </location>
</feature>
<dbReference type="VEuPathDB" id="TrichDB:TVAGG3_0405190"/>
<feature type="compositionally biased region" description="Basic residues" evidence="1">
    <location>
        <begin position="1496"/>
        <end position="1506"/>
    </location>
</feature>
<feature type="region of interest" description="Disordered" evidence="1">
    <location>
        <begin position="1592"/>
        <end position="1620"/>
    </location>
</feature>
<dbReference type="SMR" id="A2FXX9"/>
<sequence>MNVIYKKINDHKRSQMLPSARKAGKKRQQDTLCKLLAETKYQVFNITNAANTFYDTGNRVLFRTVWIKFARMITTQYNIQNTRRLAELSRAYDTIFESRLRKATYFWRYRMKWKVMIREAIIQDIKTQIEFGIPEIQQERREERAEKWNKFANALLRNDRNDKLIDAANENANEKLLKNSFEDWKAALQKRRTVRQARRTKWMSLCDAYNHFVQMEVFNQIVNRRTRNEKWIDFANRIAHKQLIDDLTTEYNRLKLSNMFYNMAVDYLYKKQKDTIIAEHSRFVNKRLWKGLIRETIALAHSNSLKQAKNRLDLADKFSKLAAGVLRASSIAACNAEKEKLDNKYADQRKEELVKSCFYYWRDKQIPRTFTTNQLQSIFENFMKLYEETTQNNAARTIQDFWREQSDRIERKHNLIRVYFTKWLNKQQNLVRNSIVFPPMTLKLQQGINYDVANFQNVPDLSHFESLDLMDFFKETAIEKKVASAAQNAVDIIQIKDFNPTKYIDDRMPHLFDISPESCFISSKNEQNLKFANYLVYNVNFPDEKPLTVLSENVNKNSLSFDGLELVEKPKVSEDFIEEIAEEAAYSSQKFENNFVEKSEKLNLMSNLRKVSEIDQLNSYDKNDIFDLSKVFDLHSLQFTKSDKLLDTFGKIDFEYNVEDVEDVVDDIDFTQIVPLFNTPVSRKLQCIPCFSKSEDLEQTIDENELADLVREKFDLEIYVKEASQMTKETNDYILRLEKEPIIVYDKTIESAVTNYLDLDLVYDFLEFSKVEPIENVTEVGDLIDMNVEIDENRLENEILKVISSDTFKFDVKPIENIKQIEELKQKEDIPHYDINFDFDDIYHEKNAFYYLTSNDNLSLDIMGVDKLISKEFSVDWPFLLVPYYKLIKNFAPPEIIETKYDVKFQPKSDFSNFEKSDIEKPLDNLQTIGSLDYLIQAILNEKQKDPNNVAIDVNFDLQNVMKTNISSLNSYIREEIPSEEEQISKVVSPQFCNQNINIDFTKLFTSLINICSISVPENINIPFDFDFNFEKLKLFDNNLQNVTKIEIPQNQNEIKELSKSYLVDFPVVPFNINLSNLYRFCIVNQDTLLCSFSIPLDILDKFVCINDFTSKLENISKISIPIKDFNENCIESDELQLNFNIDVESLKYITFNEPLPERDIMMKDLPLEGVIEDVVNNVFEHFVLPELRVDEGIDILSVISDDLDEAFYESVSYAIKQTENDKDEEEYDEEANDISKRMFDQLSKEILSKLEEKQEENYRDDFKDLIDEAHENAVTFALKQISNDQEPEEEENDEIIDSMFADVYKEFTTKKFEEEIDISPISRDLDEAFKTSITFALKPEEKEEQREEEKISLEELEKSLDKQVAICVIKLVLRNHKALGALSDGLEQPLPFERVESEQQPPNNFEIEEDFDSVISSVVNKCIETNEEAIEQLSRSLPDTIAKQEDQQPLVDPKKTYFSNLFNEIITQIAAGSVEEIFNSIDVLDYKPKKEKSTHASRRSSKAKAPHKEEEINIDEIKESLDKVVAETSQNSVQKHFEIEFPSFEDEDKSKAKGETISFEPNDFVGLLDSCLSKSIEKALKIDIEFGENETKEEIEEEEEAPNVESVQRSRDIDFGEEQQVTEEKKIEFTNNDFDKLFDDALVKSVNFATEKVKEIEIIPSEEVKEEEQGDKGIDIEKDLQNAIEEVEKSAIKSTFEAISSLSELIPEQKEEKAEGYDLFKDFDEEIKKSSENAVIKNFESISELFYQIPDYQEKPVEEKPEEKEEFSVNKEVVPFIMNSIDETVVCTSSEICHRQIDSLYDMYYTIKPKKEKTHHHKSEKPVSEKKPEEIPQENNTKAEEEKPDYEFDKAIEDVVSQSVQSAISREYCSIIDEEKEEKPAKEEVKEPEVEIDFDKTIEEFVQESVCKLFEIEFCFNGEPEQEKKETPLDVSKEISQLLDNTLSKSIQYSLERCKELDTVVEETPEEEENEEFEDKEESSESSEIDETEISQKMFDDVCKSLIETKLEEKPEEIDVIPEYSKLFDESLSKSIVFALKPKEEEINVIPDISKLLDNAFKTSIAYAAVPHNEVKPPKKENKPISPQGSPRSKSIKLTELNVSFDHVLHDLLQTFIQSEVTAINDLIDDYIASSGTEVPESPLKQAYSIDKFFRDVSRPGFEPPGMDRAKVLEQLYDFIENEFDQIICTSSLSAINQTQEGINEMIHNLKDKSTEKHHSHHHKDKATKEKPSKKSVEPPKSENNLAPKPRNSNAPKYDLSQLSKSIDESIEDVSKPIVPDILTRDYNMTSERDDSKENISRNLKPRTVESIEEETPDHMNEIRKSLDRAIEDVSKNCVESNLDISL</sequence>
<dbReference type="InParanoid" id="A2FXX9"/>
<reference evidence="2" key="2">
    <citation type="journal article" date="2007" name="Science">
        <title>Draft genome sequence of the sexually transmitted pathogen Trichomonas vaginalis.</title>
        <authorList>
            <person name="Carlton J.M."/>
            <person name="Hirt R.P."/>
            <person name="Silva J.C."/>
            <person name="Delcher A.L."/>
            <person name="Schatz M."/>
            <person name="Zhao Q."/>
            <person name="Wortman J.R."/>
            <person name="Bidwell S.L."/>
            <person name="Alsmark U.C.M."/>
            <person name="Besteiro S."/>
            <person name="Sicheritz-Ponten T."/>
            <person name="Noel C.J."/>
            <person name="Dacks J.B."/>
            <person name="Foster P.G."/>
            <person name="Simillion C."/>
            <person name="Van de Peer Y."/>
            <person name="Miranda-Saavedra D."/>
            <person name="Barton G.J."/>
            <person name="Westrop G.D."/>
            <person name="Mueller S."/>
            <person name="Dessi D."/>
            <person name="Fiori P.L."/>
            <person name="Ren Q."/>
            <person name="Paulsen I."/>
            <person name="Zhang H."/>
            <person name="Bastida-Corcuera F.D."/>
            <person name="Simoes-Barbosa A."/>
            <person name="Brown M.T."/>
            <person name="Hayes R.D."/>
            <person name="Mukherjee M."/>
            <person name="Okumura C.Y."/>
            <person name="Schneider R."/>
            <person name="Smith A.J."/>
            <person name="Vanacova S."/>
            <person name="Villalvazo M."/>
            <person name="Haas B.J."/>
            <person name="Pertea M."/>
            <person name="Feldblyum T.V."/>
            <person name="Utterback T.R."/>
            <person name="Shu C.L."/>
            <person name="Osoegawa K."/>
            <person name="de Jong P.J."/>
            <person name="Hrdy I."/>
            <person name="Horvathova L."/>
            <person name="Zubacova Z."/>
            <person name="Dolezal P."/>
            <person name="Malik S.B."/>
            <person name="Logsdon J.M. Jr."/>
            <person name="Henze K."/>
            <person name="Gupta A."/>
            <person name="Wang C.C."/>
            <person name="Dunne R.L."/>
            <person name="Upcroft J.A."/>
            <person name="Upcroft P."/>
            <person name="White O."/>
            <person name="Salzberg S.L."/>
            <person name="Tang P."/>
            <person name="Chiu C.-H."/>
            <person name="Lee Y.-S."/>
            <person name="Embley T.M."/>
            <person name="Coombs G.H."/>
            <person name="Mottram J.C."/>
            <person name="Tachezy J."/>
            <person name="Fraser-Liggett C.M."/>
            <person name="Johnson P.J."/>
        </authorList>
    </citation>
    <scope>NUCLEOTIDE SEQUENCE [LARGE SCALE GENOMIC DNA]</scope>
    <source>
        <strain evidence="2">G3</strain>
    </source>
</reference>
<evidence type="ECO:0000313" key="3">
    <source>
        <dbReference type="Proteomes" id="UP000001542"/>
    </source>
</evidence>
<reference evidence="2" key="1">
    <citation type="submission" date="2006-10" db="EMBL/GenBank/DDBJ databases">
        <authorList>
            <person name="Amadeo P."/>
            <person name="Zhao Q."/>
            <person name="Wortman J."/>
            <person name="Fraser-Liggett C."/>
            <person name="Carlton J."/>
        </authorList>
    </citation>
    <scope>NUCLEOTIDE SEQUENCE</scope>
    <source>
        <strain evidence="2">G3</strain>
    </source>
</reference>
<feature type="compositionally biased region" description="Acidic residues" evidence="1">
    <location>
        <begin position="1961"/>
        <end position="1990"/>
    </location>
</feature>
<feature type="compositionally biased region" description="Acidic residues" evidence="1">
    <location>
        <begin position="1594"/>
        <end position="1603"/>
    </location>
</feature>
<feature type="compositionally biased region" description="Basic and acidic residues" evidence="1">
    <location>
        <begin position="2070"/>
        <end position="2080"/>
    </location>
</feature>
<evidence type="ECO:0000256" key="1">
    <source>
        <dbReference type="SAM" id="MobiDB-lite"/>
    </source>
</evidence>
<evidence type="ECO:0000313" key="2">
    <source>
        <dbReference type="EMBL" id="EAX90234.1"/>
    </source>
</evidence>
<keyword evidence="3" id="KW-1185">Reference proteome</keyword>
<feature type="compositionally biased region" description="Basic and acidic residues" evidence="1">
    <location>
        <begin position="1821"/>
        <end position="1831"/>
    </location>
</feature>
<dbReference type="VEuPathDB" id="TrichDB:TVAG_321550"/>
<dbReference type="EMBL" id="DS114124">
    <property type="protein sequence ID" value="EAX90234.1"/>
    <property type="molecule type" value="Genomic_DNA"/>
</dbReference>
<accession>A2FXX9</accession>
<feature type="region of interest" description="Disordered" evidence="1">
    <location>
        <begin position="1812"/>
        <end position="1846"/>
    </location>
</feature>
<organism evidence="2 3">
    <name type="scientific">Trichomonas vaginalis (strain ATCC PRA-98 / G3)</name>
    <dbReference type="NCBI Taxonomy" id="412133"/>
    <lineage>
        <taxon>Eukaryota</taxon>
        <taxon>Metamonada</taxon>
        <taxon>Parabasalia</taxon>
        <taxon>Trichomonadida</taxon>
        <taxon>Trichomonadidae</taxon>
        <taxon>Trichomonas</taxon>
    </lineage>
</organism>
<dbReference type="RefSeq" id="XP_001303164.1">
    <property type="nucleotide sequence ID" value="XM_001303163.1"/>
</dbReference>
<name>A2FXX9_TRIV3</name>
<proteinExistence type="predicted"/>